<reference evidence="7" key="1">
    <citation type="journal article" date="2020" name="Stud. Mycol.">
        <title>101 Dothideomycetes genomes: a test case for predicting lifestyles and emergence of pathogens.</title>
        <authorList>
            <person name="Haridas S."/>
            <person name="Albert R."/>
            <person name="Binder M."/>
            <person name="Bloem J."/>
            <person name="Labutti K."/>
            <person name="Salamov A."/>
            <person name="Andreopoulos B."/>
            <person name="Baker S."/>
            <person name="Barry K."/>
            <person name="Bills G."/>
            <person name="Bluhm B."/>
            <person name="Cannon C."/>
            <person name="Castanera R."/>
            <person name="Culley D."/>
            <person name="Daum C."/>
            <person name="Ezra D."/>
            <person name="Gonzalez J."/>
            <person name="Henrissat B."/>
            <person name="Kuo A."/>
            <person name="Liang C."/>
            <person name="Lipzen A."/>
            <person name="Lutzoni F."/>
            <person name="Magnuson J."/>
            <person name="Mondo S."/>
            <person name="Nolan M."/>
            <person name="Ohm R."/>
            <person name="Pangilinan J."/>
            <person name="Park H.-J."/>
            <person name="Ramirez L."/>
            <person name="Alfaro M."/>
            <person name="Sun H."/>
            <person name="Tritt A."/>
            <person name="Yoshinaga Y."/>
            <person name="Zwiers L.-H."/>
            <person name="Turgeon B."/>
            <person name="Goodwin S."/>
            <person name="Spatafora J."/>
            <person name="Crous P."/>
            <person name="Grigoriev I."/>
        </authorList>
    </citation>
    <scope>NUCLEOTIDE SEQUENCE</scope>
    <source>
        <strain evidence="7">SCOH1-5</strain>
    </source>
</reference>
<gene>
    <name evidence="7" type="ORF">CERZMDRAFT_83917</name>
</gene>
<evidence type="ECO:0000256" key="1">
    <source>
        <dbReference type="ARBA" id="ARBA00022723"/>
    </source>
</evidence>
<dbReference type="SMART" id="SM00184">
    <property type="entry name" value="RING"/>
    <property type="match status" value="1"/>
</dbReference>
<organism evidence="7 8">
    <name type="scientific">Cercospora zeae-maydis SCOH1-5</name>
    <dbReference type="NCBI Taxonomy" id="717836"/>
    <lineage>
        <taxon>Eukaryota</taxon>
        <taxon>Fungi</taxon>
        <taxon>Dikarya</taxon>
        <taxon>Ascomycota</taxon>
        <taxon>Pezizomycotina</taxon>
        <taxon>Dothideomycetes</taxon>
        <taxon>Dothideomycetidae</taxon>
        <taxon>Mycosphaerellales</taxon>
        <taxon>Mycosphaerellaceae</taxon>
        <taxon>Cercospora</taxon>
    </lineage>
</organism>
<dbReference type="Pfam" id="PF13639">
    <property type="entry name" value="zf-RING_2"/>
    <property type="match status" value="1"/>
</dbReference>
<evidence type="ECO:0000256" key="4">
    <source>
        <dbReference type="PROSITE-ProRule" id="PRU00175"/>
    </source>
</evidence>
<dbReference type="InterPro" id="IPR001841">
    <property type="entry name" value="Znf_RING"/>
</dbReference>
<evidence type="ECO:0000313" key="7">
    <source>
        <dbReference type="EMBL" id="KAF2212982.1"/>
    </source>
</evidence>
<evidence type="ECO:0000313" key="8">
    <source>
        <dbReference type="Proteomes" id="UP000799539"/>
    </source>
</evidence>
<keyword evidence="2 4" id="KW-0863">Zinc-finger</keyword>
<dbReference type="CDD" id="cd16448">
    <property type="entry name" value="RING-H2"/>
    <property type="match status" value="1"/>
</dbReference>
<dbReference type="InterPro" id="IPR051834">
    <property type="entry name" value="RING_finger_E3_ligase"/>
</dbReference>
<dbReference type="Proteomes" id="UP000799539">
    <property type="component" value="Unassembled WGS sequence"/>
</dbReference>
<feature type="compositionally biased region" description="Acidic residues" evidence="5">
    <location>
        <begin position="188"/>
        <end position="202"/>
    </location>
</feature>
<dbReference type="OrthoDB" id="8062037at2759"/>
<dbReference type="PROSITE" id="PS50089">
    <property type="entry name" value="ZF_RING_2"/>
    <property type="match status" value="1"/>
</dbReference>
<dbReference type="PANTHER" id="PTHR45931:SF3">
    <property type="entry name" value="RING ZINC FINGER-CONTAINING PROTEIN"/>
    <property type="match status" value="1"/>
</dbReference>
<sequence>MEHNVESNIREGGHTLPSSYEDAVREQIMMSAQFQAAQRLIDEHRVFEENMLARPRRGLLAPIRNFITNARIRIRRRRLGFRIARLLESYQSDFSYEQFLDGLEDVATGLEKSVIDSIPLRPVTASDTGEDGEAQCPICFEAVPLGELLARLPCGHSFHHKCISSWYERKSTCPSCRARYSAPAEEQNAGDESENNEAETSEDNAAARASGVTIGDGVFTEA</sequence>
<name>A0A6A6FHT9_9PEZI</name>
<keyword evidence="8" id="KW-1185">Reference proteome</keyword>
<evidence type="ECO:0000259" key="6">
    <source>
        <dbReference type="PROSITE" id="PS50089"/>
    </source>
</evidence>
<feature type="region of interest" description="Disordered" evidence="5">
    <location>
        <begin position="183"/>
        <end position="222"/>
    </location>
</feature>
<keyword evidence="3" id="KW-0862">Zinc</keyword>
<proteinExistence type="predicted"/>
<dbReference type="GO" id="GO:0006511">
    <property type="term" value="P:ubiquitin-dependent protein catabolic process"/>
    <property type="evidence" value="ECO:0007669"/>
    <property type="project" value="TreeGrafter"/>
</dbReference>
<dbReference type="EMBL" id="ML992671">
    <property type="protein sequence ID" value="KAF2212982.1"/>
    <property type="molecule type" value="Genomic_DNA"/>
</dbReference>
<evidence type="ECO:0000256" key="5">
    <source>
        <dbReference type="SAM" id="MobiDB-lite"/>
    </source>
</evidence>
<dbReference type="Gene3D" id="3.30.40.10">
    <property type="entry name" value="Zinc/RING finger domain, C3HC4 (zinc finger)"/>
    <property type="match status" value="1"/>
</dbReference>
<dbReference type="SUPFAM" id="SSF57850">
    <property type="entry name" value="RING/U-box"/>
    <property type="match status" value="1"/>
</dbReference>
<dbReference type="AlphaFoldDB" id="A0A6A6FHT9"/>
<keyword evidence="1" id="KW-0479">Metal-binding</keyword>
<protein>
    <recommendedName>
        <fullName evidence="6">RING-type domain-containing protein</fullName>
    </recommendedName>
</protein>
<dbReference type="PANTHER" id="PTHR45931">
    <property type="entry name" value="SI:CH211-59O9.10"/>
    <property type="match status" value="1"/>
</dbReference>
<accession>A0A6A6FHT9</accession>
<dbReference type="InterPro" id="IPR013083">
    <property type="entry name" value="Znf_RING/FYVE/PHD"/>
</dbReference>
<dbReference type="GO" id="GO:0008270">
    <property type="term" value="F:zinc ion binding"/>
    <property type="evidence" value="ECO:0007669"/>
    <property type="project" value="UniProtKB-KW"/>
</dbReference>
<evidence type="ECO:0000256" key="3">
    <source>
        <dbReference type="ARBA" id="ARBA00022833"/>
    </source>
</evidence>
<dbReference type="GO" id="GO:0005634">
    <property type="term" value="C:nucleus"/>
    <property type="evidence" value="ECO:0007669"/>
    <property type="project" value="TreeGrafter"/>
</dbReference>
<feature type="domain" description="RING-type" evidence="6">
    <location>
        <begin position="136"/>
        <end position="177"/>
    </location>
</feature>
<evidence type="ECO:0000256" key="2">
    <source>
        <dbReference type="ARBA" id="ARBA00022771"/>
    </source>
</evidence>
<dbReference type="GO" id="GO:0061630">
    <property type="term" value="F:ubiquitin protein ligase activity"/>
    <property type="evidence" value="ECO:0007669"/>
    <property type="project" value="TreeGrafter"/>
</dbReference>